<feature type="signal peptide" evidence="7">
    <location>
        <begin position="1"/>
        <end position="27"/>
    </location>
</feature>
<keyword evidence="9" id="KW-1185">Reference proteome</keyword>
<feature type="chain" id="PRO_5047055844" evidence="7">
    <location>
        <begin position="28"/>
        <end position="345"/>
    </location>
</feature>
<keyword evidence="2 7" id="KW-0732">Signal</keyword>
<evidence type="ECO:0000256" key="3">
    <source>
        <dbReference type="ARBA" id="ARBA00022801"/>
    </source>
</evidence>
<organism evidence="8 9">
    <name type="scientific">Hymenobacter guriensis</name>
    <dbReference type="NCBI Taxonomy" id="2793065"/>
    <lineage>
        <taxon>Bacteria</taxon>
        <taxon>Pseudomonadati</taxon>
        <taxon>Bacteroidota</taxon>
        <taxon>Cytophagia</taxon>
        <taxon>Cytophagales</taxon>
        <taxon>Hymenobacteraceae</taxon>
        <taxon>Hymenobacter</taxon>
    </lineage>
</organism>
<evidence type="ECO:0000256" key="1">
    <source>
        <dbReference type="ARBA" id="ARBA00009865"/>
    </source>
</evidence>
<dbReference type="Proteomes" id="UP000601099">
    <property type="component" value="Unassembled WGS sequence"/>
</dbReference>
<dbReference type="PANTHER" id="PTHR43817">
    <property type="entry name" value="GLYCOSYL HYDROLASE"/>
    <property type="match status" value="1"/>
</dbReference>
<evidence type="ECO:0000256" key="4">
    <source>
        <dbReference type="ARBA" id="ARBA00023295"/>
    </source>
</evidence>
<dbReference type="GO" id="GO:0016787">
    <property type="term" value="F:hydrolase activity"/>
    <property type="evidence" value="ECO:0007669"/>
    <property type="project" value="UniProtKB-KW"/>
</dbReference>
<proteinExistence type="inferred from homology"/>
<protein>
    <submittedName>
        <fullName evidence="8">Glycoside hydrolase family 43 protein</fullName>
    </submittedName>
</protein>
<dbReference type="EMBL" id="JADWYK010000004">
    <property type="protein sequence ID" value="MBG8553669.1"/>
    <property type="molecule type" value="Genomic_DNA"/>
</dbReference>
<evidence type="ECO:0000256" key="6">
    <source>
        <dbReference type="SAM" id="MobiDB-lite"/>
    </source>
</evidence>
<dbReference type="Gene3D" id="2.115.10.20">
    <property type="entry name" value="Glycosyl hydrolase domain, family 43"/>
    <property type="match status" value="1"/>
</dbReference>
<evidence type="ECO:0000256" key="5">
    <source>
        <dbReference type="RuleBase" id="RU361187"/>
    </source>
</evidence>
<keyword evidence="3 5" id="KW-0378">Hydrolase</keyword>
<feature type="region of interest" description="Disordered" evidence="6">
    <location>
        <begin position="321"/>
        <end position="345"/>
    </location>
</feature>
<dbReference type="CDD" id="cd18820">
    <property type="entry name" value="GH43_LbAraf43-like"/>
    <property type="match status" value="1"/>
</dbReference>
<evidence type="ECO:0000256" key="7">
    <source>
        <dbReference type="SAM" id="SignalP"/>
    </source>
</evidence>
<dbReference type="SUPFAM" id="SSF75005">
    <property type="entry name" value="Arabinanase/levansucrase/invertase"/>
    <property type="match status" value="1"/>
</dbReference>
<evidence type="ECO:0000313" key="8">
    <source>
        <dbReference type="EMBL" id="MBG8553669.1"/>
    </source>
</evidence>
<name>A0ABS0L0N4_9BACT</name>
<gene>
    <name evidence="8" type="ORF">I5L79_08930</name>
</gene>
<accession>A0ABS0L0N4</accession>
<dbReference type="InterPro" id="IPR006710">
    <property type="entry name" value="Glyco_hydro_43"/>
</dbReference>
<comment type="similarity">
    <text evidence="1 5">Belongs to the glycosyl hydrolase 43 family.</text>
</comment>
<keyword evidence="4 5" id="KW-0326">Glycosidase</keyword>
<reference evidence="8 9" key="1">
    <citation type="submission" date="2020-11" db="EMBL/GenBank/DDBJ databases">
        <title>Hymenobacter sp.</title>
        <authorList>
            <person name="Kim M.K."/>
        </authorList>
    </citation>
    <scope>NUCLEOTIDE SEQUENCE [LARGE SCALE GENOMIC DNA]</scope>
    <source>
        <strain evidence="8 9">BT594</strain>
    </source>
</reference>
<dbReference type="InterPro" id="IPR016828">
    <property type="entry name" value="Alpha-L-arabinofuranosidase"/>
</dbReference>
<comment type="caution">
    <text evidence="8">The sequence shown here is derived from an EMBL/GenBank/DDBJ whole genome shotgun (WGS) entry which is preliminary data.</text>
</comment>
<dbReference type="InterPro" id="IPR023296">
    <property type="entry name" value="Glyco_hydro_beta-prop_sf"/>
</dbReference>
<evidence type="ECO:0000313" key="9">
    <source>
        <dbReference type="Proteomes" id="UP000601099"/>
    </source>
</evidence>
<evidence type="ECO:0000256" key="2">
    <source>
        <dbReference type="ARBA" id="ARBA00022729"/>
    </source>
</evidence>
<sequence length="345" mass="37774">MSLCFPRVAMPGLLLLLGAGSSPAAWAQQQPATTFRNPLRAEGPDPWVARHGDYYYYTNTTGENITLWKSKTLSGVKEAPAAVVWTPPATGPNSTQLWAPELHLLDGKWYLYYTATDKANPGDNSRFVFVLENTAADPTTGQWVDKGKVNTQHSGLDGSVFELGGKRYFLYSAYVGPQSVLAIAPMQTPWTLLPGKEVIIARPTFDWEKGGGRQILEGPEFLTGRQGQLLVVYSASACWDDNYSLGMLSARKCADPLKPESWTKAPQPVFKPSSENGVWGTGHNCFTKSPDGREDWLVYHAKVAADGKCEGRSSRMQKFTWNPDGTPNFGAPVSLTQPQPKPSGE</sequence>
<dbReference type="Pfam" id="PF04616">
    <property type="entry name" value="Glyco_hydro_43"/>
    <property type="match status" value="1"/>
</dbReference>
<dbReference type="PANTHER" id="PTHR43817:SF1">
    <property type="entry name" value="HYDROLASE, FAMILY 43, PUTATIVE (AFU_ORTHOLOGUE AFUA_3G01660)-RELATED"/>
    <property type="match status" value="1"/>
</dbReference>
<dbReference type="PIRSF" id="PIRSF025414">
    <property type="entry name" value="Alpha-L-arabinofuranosidase"/>
    <property type="match status" value="1"/>
</dbReference>